<dbReference type="Proteomes" id="UP000199233">
    <property type="component" value="Unassembled WGS sequence"/>
</dbReference>
<reference evidence="1 2" key="1">
    <citation type="submission" date="2016-10" db="EMBL/GenBank/DDBJ databases">
        <authorList>
            <person name="de Groot N.N."/>
        </authorList>
    </citation>
    <scope>NUCLEOTIDE SEQUENCE [LARGE SCALE GENOMIC DNA]</scope>
    <source>
        <strain evidence="1 2">DSM 25927</strain>
    </source>
</reference>
<sequence length="86" mass="9565">MRCSEVSPSARRRTTTTTLRGKPAVAAYWQKALSLMPDLRFELLCILVGVQSITRHYKGASGRLAAEVFHFGPDRKVLGTFAHYAV</sequence>
<dbReference type="OrthoDB" id="13610at2"/>
<dbReference type="STRING" id="489703.SAMN04488038_1112"/>
<evidence type="ECO:0000313" key="2">
    <source>
        <dbReference type="Proteomes" id="UP000199233"/>
    </source>
</evidence>
<dbReference type="Gene3D" id="3.10.450.50">
    <property type="match status" value="1"/>
</dbReference>
<organism evidence="1 2">
    <name type="scientific">Solimonas aquatica</name>
    <dbReference type="NCBI Taxonomy" id="489703"/>
    <lineage>
        <taxon>Bacteria</taxon>
        <taxon>Pseudomonadati</taxon>
        <taxon>Pseudomonadota</taxon>
        <taxon>Gammaproteobacteria</taxon>
        <taxon>Nevskiales</taxon>
        <taxon>Nevskiaceae</taxon>
        <taxon>Solimonas</taxon>
    </lineage>
</organism>
<gene>
    <name evidence="1" type="ORF">SAMN04488038_1112</name>
</gene>
<evidence type="ECO:0008006" key="3">
    <source>
        <dbReference type="Google" id="ProtNLM"/>
    </source>
</evidence>
<dbReference type="EMBL" id="FOFS01000011">
    <property type="protein sequence ID" value="SEQ81250.1"/>
    <property type="molecule type" value="Genomic_DNA"/>
</dbReference>
<dbReference type="RefSeq" id="WP_143068961.1">
    <property type="nucleotide sequence ID" value="NZ_FOFS01000011.1"/>
</dbReference>
<accession>A0A1H9J2Z6</accession>
<evidence type="ECO:0000313" key="1">
    <source>
        <dbReference type="EMBL" id="SEQ81250.1"/>
    </source>
</evidence>
<keyword evidence="2" id="KW-1185">Reference proteome</keyword>
<proteinExistence type="predicted"/>
<name>A0A1H9J2Z6_9GAMM</name>
<dbReference type="SUPFAM" id="SSF54427">
    <property type="entry name" value="NTF2-like"/>
    <property type="match status" value="1"/>
</dbReference>
<dbReference type="AlphaFoldDB" id="A0A1H9J2Z6"/>
<dbReference type="InterPro" id="IPR032710">
    <property type="entry name" value="NTF2-like_dom_sf"/>
</dbReference>
<protein>
    <recommendedName>
        <fullName evidence="3">SnoaL-like domain-containing protein</fullName>
    </recommendedName>
</protein>